<sequence>MGGMDLMGSFIGRYHIRIKSRKRTTRLFYHLLDMTLKNAWVPYKKTTNLLPSQTRQLHYLELNSQFTTDVQRISRKDNWIPDSLSRIEEIQLSSSVHHNHKTATNRKKN</sequence>
<comment type="caution">
    <text evidence="1">The sequence shown here is derived from an EMBL/GenBank/DDBJ whole genome shotgun (WGS) entry which is preliminary data.</text>
</comment>
<evidence type="ECO:0008006" key="3">
    <source>
        <dbReference type="Google" id="ProtNLM"/>
    </source>
</evidence>
<protein>
    <recommendedName>
        <fullName evidence="3">PiggyBac transposable element-derived protein domain-containing protein</fullName>
    </recommendedName>
</protein>
<keyword evidence="2" id="KW-1185">Reference proteome</keyword>
<evidence type="ECO:0000313" key="2">
    <source>
        <dbReference type="Proteomes" id="UP000887013"/>
    </source>
</evidence>
<dbReference type="Proteomes" id="UP000887013">
    <property type="component" value="Unassembled WGS sequence"/>
</dbReference>
<organism evidence="1 2">
    <name type="scientific">Nephila pilipes</name>
    <name type="common">Giant wood spider</name>
    <name type="synonym">Nephila maculata</name>
    <dbReference type="NCBI Taxonomy" id="299642"/>
    <lineage>
        <taxon>Eukaryota</taxon>
        <taxon>Metazoa</taxon>
        <taxon>Ecdysozoa</taxon>
        <taxon>Arthropoda</taxon>
        <taxon>Chelicerata</taxon>
        <taxon>Arachnida</taxon>
        <taxon>Araneae</taxon>
        <taxon>Araneomorphae</taxon>
        <taxon>Entelegynae</taxon>
        <taxon>Araneoidea</taxon>
        <taxon>Nephilidae</taxon>
        <taxon>Nephila</taxon>
    </lineage>
</organism>
<proteinExistence type="predicted"/>
<evidence type="ECO:0000313" key="1">
    <source>
        <dbReference type="EMBL" id="GFS81081.1"/>
    </source>
</evidence>
<dbReference type="EMBL" id="BMAW01051561">
    <property type="protein sequence ID" value="GFS81081.1"/>
    <property type="molecule type" value="Genomic_DNA"/>
</dbReference>
<reference evidence="1" key="1">
    <citation type="submission" date="2020-08" db="EMBL/GenBank/DDBJ databases">
        <title>Multicomponent nature underlies the extraordinary mechanical properties of spider dragline silk.</title>
        <authorList>
            <person name="Kono N."/>
            <person name="Nakamura H."/>
            <person name="Mori M."/>
            <person name="Yoshida Y."/>
            <person name="Ohtoshi R."/>
            <person name="Malay A.D."/>
            <person name="Moran D.A.P."/>
            <person name="Tomita M."/>
            <person name="Numata K."/>
            <person name="Arakawa K."/>
        </authorList>
    </citation>
    <scope>NUCLEOTIDE SEQUENCE</scope>
</reference>
<dbReference type="PANTHER" id="PTHR47272">
    <property type="entry name" value="DDE_TNP_1_7 DOMAIN-CONTAINING PROTEIN"/>
    <property type="match status" value="1"/>
</dbReference>
<name>A0A8X6T753_NEPPI</name>
<accession>A0A8X6T753</accession>
<gene>
    <name evidence="1" type="ORF">NPIL_156051</name>
</gene>
<dbReference type="AlphaFoldDB" id="A0A8X6T753"/>
<dbReference type="PANTHER" id="PTHR47272:SF2">
    <property type="entry name" value="PIGGYBAC TRANSPOSABLE ELEMENT-DERIVED PROTEIN 3-LIKE"/>
    <property type="match status" value="1"/>
</dbReference>